<dbReference type="InterPro" id="IPR036409">
    <property type="entry name" value="Aldolase_II/adducin_N_sf"/>
</dbReference>
<dbReference type="InterPro" id="IPR050197">
    <property type="entry name" value="Aldolase_class_II_sugar_metab"/>
</dbReference>
<dbReference type="Pfam" id="PF00596">
    <property type="entry name" value="Aldolase_II"/>
    <property type="match status" value="1"/>
</dbReference>
<evidence type="ECO:0000256" key="2">
    <source>
        <dbReference type="ARBA" id="ARBA00023239"/>
    </source>
</evidence>
<dbReference type="OrthoDB" id="9794581at2"/>
<dbReference type="InterPro" id="IPR001303">
    <property type="entry name" value="Aldolase_II/adducin_N"/>
</dbReference>
<dbReference type="GO" id="GO:0016832">
    <property type="term" value="F:aldehyde-lyase activity"/>
    <property type="evidence" value="ECO:0007669"/>
    <property type="project" value="TreeGrafter"/>
</dbReference>
<dbReference type="SMART" id="SM01007">
    <property type="entry name" value="Aldolase_II"/>
    <property type="match status" value="1"/>
</dbReference>
<protein>
    <submittedName>
        <fullName evidence="4">Class II aldolase/adducin family protein</fullName>
    </submittedName>
</protein>
<evidence type="ECO:0000313" key="4">
    <source>
        <dbReference type="EMBL" id="TXJ37287.1"/>
    </source>
</evidence>
<keyword evidence="1" id="KW-0479">Metal-binding</keyword>
<feature type="domain" description="Class II aldolase/adducin N-terminal" evidence="3">
    <location>
        <begin position="11"/>
        <end position="187"/>
    </location>
</feature>
<comment type="caution">
    <text evidence="4">The sequence shown here is derived from an EMBL/GenBank/DDBJ whole genome shotgun (WGS) entry which is preliminary data.</text>
</comment>
<dbReference type="RefSeq" id="WP_147732111.1">
    <property type="nucleotide sequence ID" value="NZ_CATZKL010000001.1"/>
</dbReference>
<dbReference type="Proteomes" id="UP000323176">
    <property type="component" value="Unassembled WGS sequence"/>
</dbReference>
<gene>
    <name evidence="4" type="ORF">EPJ72_10565</name>
</gene>
<keyword evidence="2" id="KW-0456">Lyase</keyword>
<evidence type="ECO:0000259" key="3">
    <source>
        <dbReference type="SMART" id="SM01007"/>
    </source>
</evidence>
<proteinExistence type="predicted"/>
<dbReference type="AlphaFoldDB" id="A0A5C8EGW0"/>
<dbReference type="PANTHER" id="PTHR22789">
    <property type="entry name" value="FUCULOSE PHOSPHATE ALDOLASE"/>
    <property type="match status" value="1"/>
</dbReference>
<dbReference type="GO" id="GO:0019323">
    <property type="term" value="P:pentose catabolic process"/>
    <property type="evidence" value="ECO:0007669"/>
    <property type="project" value="TreeGrafter"/>
</dbReference>
<evidence type="ECO:0000313" key="5">
    <source>
        <dbReference type="Proteomes" id="UP000323176"/>
    </source>
</evidence>
<reference evidence="4 5" key="1">
    <citation type="journal article" date="1992" name="Lakartidningen">
        <title>[Penicillin V and not amoxicillin is the first choice preparation in acute otitis].</title>
        <authorList>
            <person name="Kamme C."/>
            <person name="Lundgren K."/>
            <person name="Prellner K."/>
        </authorList>
    </citation>
    <scope>NUCLEOTIDE SEQUENCE [LARGE SCALE GENOMIC DNA]</scope>
    <source>
        <strain evidence="4 5">PC5538III-hc</strain>
    </source>
</reference>
<organism evidence="4 5">
    <name type="scientific">Brachyspira pilosicoli</name>
    <name type="common">Serpulina pilosicoli</name>
    <dbReference type="NCBI Taxonomy" id="52584"/>
    <lineage>
        <taxon>Bacteria</taxon>
        <taxon>Pseudomonadati</taxon>
        <taxon>Spirochaetota</taxon>
        <taxon>Spirochaetia</taxon>
        <taxon>Brachyspirales</taxon>
        <taxon>Brachyspiraceae</taxon>
        <taxon>Brachyspira</taxon>
    </lineage>
</organism>
<sequence length="212" mass="23578">MKYEECLEQREELAFYMRRLYKQKLTTCSGGNLSARLDEKHIIITPSSLDKGFIKAEQIGLMTIDGENLTPHLKPSIETGMHLSAYRTRDDIKAIIHAHPVTATSFAAMDKKININLTGEAFVVLKKIAYAPYILMGTDGLSEAVCEGLKISNVVIMKNHGITTVGNTLLSAFDKMEVLEAAAQMTLNTQIMGNISQLTDKNLDELIEWSNK</sequence>
<name>A0A5C8EGW0_BRAPL</name>
<dbReference type="Gene3D" id="3.40.225.10">
    <property type="entry name" value="Class II aldolase/adducin N-terminal domain"/>
    <property type="match status" value="1"/>
</dbReference>
<dbReference type="GO" id="GO:0005829">
    <property type="term" value="C:cytosol"/>
    <property type="evidence" value="ECO:0007669"/>
    <property type="project" value="TreeGrafter"/>
</dbReference>
<accession>A0A5C8EGW0</accession>
<dbReference type="EMBL" id="SAXY01000064">
    <property type="protein sequence ID" value="TXJ37287.1"/>
    <property type="molecule type" value="Genomic_DNA"/>
</dbReference>
<dbReference type="GO" id="GO:0046872">
    <property type="term" value="F:metal ion binding"/>
    <property type="evidence" value="ECO:0007669"/>
    <property type="project" value="UniProtKB-KW"/>
</dbReference>
<dbReference type="PANTHER" id="PTHR22789:SF0">
    <property type="entry name" value="3-OXO-TETRONATE 4-PHOSPHATE DECARBOXYLASE-RELATED"/>
    <property type="match status" value="1"/>
</dbReference>
<evidence type="ECO:0000256" key="1">
    <source>
        <dbReference type="ARBA" id="ARBA00022723"/>
    </source>
</evidence>
<dbReference type="SUPFAM" id="SSF53639">
    <property type="entry name" value="AraD/HMP-PK domain-like"/>
    <property type="match status" value="1"/>
</dbReference>